<dbReference type="Pfam" id="PF00378">
    <property type="entry name" value="ECH_1"/>
    <property type="match status" value="1"/>
</dbReference>
<evidence type="ECO:0000313" key="2">
    <source>
        <dbReference type="EMBL" id="MDX7922115.1"/>
    </source>
</evidence>
<dbReference type="InterPro" id="IPR029045">
    <property type="entry name" value="ClpP/crotonase-like_dom_sf"/>
</dbReference>
<dbReference type="InterPro" id="IPR014748">
    <property type="entry name" value="Enoyl-CoA_hydra_C"/>
</dbReference>
<sequence length="284" mass="31571">MSDPLCNDPLAGCRLERHGPLVELVLARPTRHNALDADLMQELLDCLGDLAHRHGQPLAERPHVLLLRAEGRHFCAGADLNWMRNQLQGDFDPSSFEKNREDARVLARLMQALDELPFPTLALVQGAAYGGALGLLCACDIVLASEDARFCLSEVSLGLVPAVISPYVVRAMGMRQARRYMLSAEPFDAITACRLNVAHRLCAPETLLSEGRALAMRLCRNGPEAMKETKRLLAAIEHQPGHQHEEITVETIARVRVGLEAQEGMQAFFDKRPPSWRPRFKDET</sequence>
<dbReference type="PANTHER" id="PTHR42964:SF1">
    <property type="entry name" value="POLYKETIDE BIOSYNTHESIS ENOYL-COA HYDRATASE PKSH-RELATED"/>
    <property type="match status" value="1"/>
</dbReference>
<organism evidence="2 3">
    <name type="scientific">Aeromonas media</name>
    <dbReference type="NCBI Taxonomy" id="651"/>
    <lineage>
        <taxon>Bacteria</taxon>
        <taxon>Pseudomonadati</taxon>
        <taxon>Pseudomonadota</taxon>
        <taxon>Gammaproteobacteria</taxon>
        <taxon>Aeromonadales</taxon>
        <taxon>Aeromonadaceae</taxon>
        <taxon>Aeromonas</taxon>
    </lineage>
</organism>
<dbReference type="RefSeq" id="WP_319916964.1">
    <property type="nucleotide sequence ID" value="NZ_JAWZXF010000008.1"/>
</dbReference>
<dbReference type="PANTHER" id="PTHR42964">
    <property type="entry name" value="ENOYL-COA HYDRATASE"/>
    <property type="match status" value="1"/>
</dbReference>
<proteinExistence type="inferred from homology"/>
<dbReference type="CDD" id="cd06558">
    <property type="entry name" value="crotonase-like"/>
    <property type="match status" value="1"/>
</dbReference>
<reference evidence="2" key="1">
    <citation type="submission" date="2023-11" db="EMBL/GenBank/DDBJ databases">
        <title>WGS of Aeromonas in Northern Israel.</title>
        <authorList>
            <person name="Hershko Y."/>
        </authorList>
    </citation>
    <scope>NUCLEOTIDE SEQUENCE</scope>
    <source>
        <strain evidence="2">02297</strain>
    </source>
</reference>
<dbReference type="GO" id="GO:0003824">
    <property type="term" value="F:catalytic activity"/>
    <property type="evidence" value="ECO:0007669"/>
    <property type="project" value="UniProtKB-ARBA"/>
</dbReference>
<evidence type="ECO:0000313" key="3">
    <source>
        <dbReference type="Proteomes" id="UP001285835"/>
    </source>
</evidence>
<comment type="caution">
    <text evidence="2">The sequence shown here is derived from an EMBL/GenBank/DDBJ whole genome shotgun (WGS) entry which is preliminary data.</text>
</comment>
<protein>
    <submittedName>
        <fullName evidence="2">Enoyl-CoA hydratase-related protein</fullName>
    </submittedName>
</protein>
<dbReference type="GO" id="GO:0008300">
    <property type="term" value="P:isoprenoid catabolic process"/>
    <property type="evidence" value="ECO:0007669"/>
    <property type="project" value="TreeGrafter"/>
</dbReference>
<gene>
    <name evidence="2" type="ORF">SJS82_09225</name>
</gene>
<dbReference type="SUPFAM" id="SSF52096">
    <property type="entry name" value="ClpP/crotonase"/>
    <property type="match status" value="1"/>
</dbReference>
<evidence type="ECO:0000256" key="1">
    <source>
        <dbReference type="ARBA" id="ARBA00005254"/>
    </source>
</evidence>
<dbReference type="Gene3D" id="3.90.226.10">
    <property type="entry name" value="2-enoyl-CoA Hydratase, Chain A, domain 1"/>
    <property type="match status" value="1"/>
</dbReference>
<dbReference type="EMBL" id="JAWZXF010000008">
    <property type="protein sequence ID" value="MDX7922115.1"/>
    <property type="molecule type" value="Genomic_DNA"/>
</dbReference>
<dbReference type="AlphaFoldDB" id="A0AAP6GB00"/>
<dbReference type="Gene3D" id="1.10.12.10">
    <property type="entry name" value="Lyase 2-enoyl-coa Hydratase, Chain A, domain 2"/>
    <property type="match status" value="1"/>
</dbReference>
<name>A0AAP6GB00_AERME</name>
<dbReference type="Proteomes" id="UP001285835">
    <property type="component" value="Unassembled WGS sequence"/>
</dbReference>
<comment type="similarity">
    <text evidence="1">Belongs to the enoyl-CoA hydratase/isomerase family.</text>
</comment>
<dbReference type="InterPro" id="IPR001753">
    <property type="entry name" value="Enoyl-CoA_hydra/iso"/>
</dbReference>
<dbReference type="InterPro" id="IPR051683">
    <property type="entry name" value="Enoyl-CoA_Hydratase/Isomerase"/>
</dbReference>
<accession>A0AAP6GB00</accession>